<dbReference type="RefSeq" id="WP_022717299.1">
    <property type="nucleotide sequence ID" value="NZ_ATTQ01000014.1"/>
</dbReference>
<dbReference type="InterPro" id="IPR005183">
    <property type="entry name" value="DUF305_CopM-like"/>
</dbReference>
<dbReference type="PANTHER" id="PTHR36933:SF1">
    <property type="entry name" value="SLL0788 PROTEIN"/>
    <property type="match status" value="1"/>
</dbReference>
<comment type="caution">
    <text evidence="3">The sequence shown here is derived from an EMBL/GenBank/DDBJ whole genome shotgun (WGS) entry which is preliminary data.</text>
</comment>
<proteinExistence type="predicted"/>
<accession>A0A559SRT5</accession>
<keyword evidence="1" id="KW-0732">Signal</keyword>
<feature type="chain" id="PRO_5022081765" description="DUF305 domain-containing protein" evidence="1">
    <location>
        <begin position="26"/>
        <end position="137"/>
    </location>
</feature>
<reference evidence="3 4" key="1">
    <citation type="submission" date="2019-06" db="EMBL/GenBank/DDBJ databases">
        <title>Pac Bio to generate improved reference genome sequences for organisms with transposon mutant libraries (support for FEBA project).</title>
        <authorList>
            <person name="Blow M."/>
        </authorList>
    </citation>
    <scope>NUCLEOTIDE SEQUENCE [LARGE SCALE GENOMIC DNA]</scope>
    <source>
        <strain evidence="3 4">USDA 1844</strain>
    </source>
</reference>
<dbReference type="AlphaFoldDB" id="A0A559SRT5"/>
<evidence type="ECO:0000259" key="2">
    <source>
        <dbReference type="Pfam" id="PF03713"/>
    </source>
</evidence>
<sequence>MSLKILALTAVFAVAAPALVQEAFAQDKPMHMNQDMPMHTNMKMDMSKPMGDQGPSSRAFAEANAKMHKDMAIEMTGDADADFVRSMIPHHQGAIDMAKIELQYGKDPNIRKLAEAVIKAQEAEIADMNAWLKAHGK</sequence>
<gene>
    <name evidence="3" type="ORF">BCL32_5335</name>
</gene>
<dbReference type="EMBL" id="VISO01000003">
    <property type="protein sequence ID" value="TVZ65054.1"/>
    <property type="molecule type" value="Genomic_DNA"/>
</dbReference>
<dbReference type="Gene3D" id="1.20.1260.10">
    <property type="match status" value="1"/>
</dbReference>
<dbReference type="Pfam" id="PF03713">
    <property type="entry name" value="DUF305"/>
    <property type="match status" value="1"/>
</dbReference>
<evidence type="ECO:0000256" key="1">
    <source>
        <dbReference type="SAM" id="SignalP"/>
    </source>
</evidence>
<protein>
    <recommendedName>
        <fullName evidence="2">DUF305 domain-containing protein</fullName>
    </recommendedName>
</protein>
<feature type="domain" description="DUF305" evidence="2">
    <location>
        <begin position="80"/>
        <end position="136"/>
    </location>
</feature>
<dbReference type="Proteomes" id="UP000319824">
    <property type="component" value="Unassembled WGS sequence"/>
</dbReference>
<dbReference type="PANTHER" id="PTHR36933">
    <property type="entry name" value="SLL0788 PROTEIN"/>
    <property type="match status" value="1"/>
</dbReference>
<evidence type="ECO:0000313" key="3">
    <source>
        <dbReference type="EMBL" id="TVZ65054.1"/>
    </source>
</evidence>
<dbReference type="InterPro" id="IPR012347">
    <property type="entry name" value="Ferritin-like"/>
</dbReference>
<organism evidence="3 4">
    <name type="scientific">Rhizobium mongolense USDA 1844</name>
    <dbReference type="NCBI Taxonomy" id="1079460"/>
    <lineage>
        <taxon>Bacteria</taxon>
        <taxon>Pseudomonadati</taxon>
        <taxon>Pseudomonadota</taxon>
        <taxon>Alphaproteobacteria</taxon>
        <taxon>Hyphomicrobiales</taxon>
        <taxon>Rhizobiaceae</taxon>
        <taxon>Rhizobium/Agrobacterium group</taxon>
        <taxon>Rhizobium</taxon>
    </lineage>
</organism>
<evidence type="ECO:0000313" key="4">
    <source>
        <dbReference type="Proteomes" id="UP000319824"/>
    </source>
</evidence>
<feature type="signal peptide" evidence="1">
    <location>
        <begin position="1"/>
        <end position="25"/>
    </location>
</feature>
<name>A0A559SRT5_9HYPH</name>